<evidence type="ECO:0000256" key="9">
    <source>
        <dbReference type="SAM" id="MobiDB-lite"/>
    </source>
</evidence>
<keyword evidence="5" id="KW-0808">Transferase</keyword>
<evidence type="ECO:0000259" key="11">
    <source>
        <dbReference type="Pfam" id="PF18401"/>
    </source>
</evidence>
<comment type="caution">
    <text evidence="15">The sequence shown here is derived from an EMBL/GenBank/DDBJ whole genome shotgun (WGS) entry which is preliminary data.</text>
</comment>
<name>A0A9N8YP88_9GLOM</name>
<dbReference type="Pfam" id="PF18403">
    <property type="entry name" value="Thioredoxin_15"/>
    <property type="match status" value="1"/>
</dbReference>
<feature type="domain" description="Glucosyltransferase 24 catalytic" evidence="14">
    <location>
        <begin position="1263"/>
        <end position="1529"/>
    </location>
</feature>
<dbReference type="InterPro" id="IPR040692">
    <property type="entry name" value="UGGT_TRXL_3"/>
</dbReference>
<dbReference type="InterPro" id="IPR040693">
    <property type="entry name" value="UGGT_TRXL_1"/>
</dbReference>
<accession>A0A9N8YP88</accession>
<dbReference type="InterPro" id="IPR029044">
    <property type="entry name" value="Nucleotide-diphossugar_trans"/>
</dbReference>
<dbReference type="Gene3D" id="3.90.550.10">
    <property type="entry name" value="Spore Coat Polysaccharide Biosynthesis Protein SpsA, Chain A"/>
    <property type="match status" value="1"/>
</dbReference>
<evidence type="ECO:0000256" key="7">
    <source>
        <dbReference type="ARBA" id="ARBA00022824"/>
    </source>
</evidence>
<feature type="domain" description="UDP-glucose:glycoprotein glucosyltransferase thioredoxin-like" evidence="13">
    <location>
        <begin position="715"/>
        <end position="945"/>
    </location>
</feature>
<dbReference type="PANTHER" id="PTHR11226">
    <property type="entry name" value="UDP-GLUCOSE GLYCOPROTEIN:GLUCOSYLTRANSFERASE"/>
    <property type="match status" value="1"/>
</dbReference>
<comment type="pathway">
    <text evidence="3">Protein modification; protein glycosylation.</text>
</comment>
<evidence type="ECO:0000256" key="3">
    <source>
        <dbReference type="ARBA" id="ARBA00004922"/>
    </source>
</evidence>
<keyword evidence="8" id="KW-0325">Glycoprotein</keyword>
<protein>
    <submittedName>
        <fullName evidence="15">1716_t:CDS:1</fullName>
    </submittedName>
</protein>
<reference evidence="15" key="1">
    <citation type="submission" date="2021-06" db="EMBL/GenBank/DDBJ databases">
        <authorList>
            <person name="Kallberg Y."/>
            <person name="Tangrot J."/>
            <person name="Rosling A."/>
        </authorList>
    </citation>
    <scope>NUCLEOTIDE SEQUENCE</scope>
    <source>
        <strain evidence="15">CL551</strain>
    </source>
</reference>
<dbReference type="GO" id="GO:0051082">
    <property type="term" value="F:unfolded protein binding"/>
    <property type="evidence" value="ECO:0007669"/>
    <property type="project" value="TreeGrafter"/>
</dbReference>
<evidence type="ECO:0000256" key="2">
    <source>
        <dbReference type="ARBA" id="ARBA00004319"/>
    </source>
</evidence>
<dbReference type="InterPro" id="IPR040525">
    <property type="entry name" value="UGGT_TRXL_4"/>
</dbReference>
<evidence type="ECO:0000256" key="5">
    <source>
        <dbReference type="ARBA" id="ARBA00022679"/>
    </source>
</evidence>
<feature type="region of interest" description="Disordered" evidence="9">
    <location>
        <begin position="1565"/>
        <end position="1612"/>
    </location>
</feature>
<evidence type="ECO:0000256" key="1">
    <source>
        <dbReference type="ARBA" id="ARBA00001913"/>
    </source>
</evidence>
<dbReference type="Proteomes" id="UP000789342">
    <property type="component" value="Unassembled WGS sequence"/>
</dbReference>
<feature type="compositionally biased region" description="Basic and acidic residues" evidence="9">
    <location>
        <begin position="1601"/>
        <end position="1612"/>
    </location>
</feature>
<dbReference type="FunFam" id="3.90.550.10:FF:000065">
    <property type="entry name" value="UDP-glucose:glycoprotein glucosyltransferase, putative"/>
    <property type="match status" value="1"/>
</dbReference>
<comment type="cofactor">
    <cofactor evidence="1">
        <name>Ca(2+)</name>
        <dbReference type="ChEBI" id="CHEBI:29108"/>
    </cofactor>
</comment>
<organism evidence="15 16">
    <name type="scientific">Acaulospora morrowiae</name>
    <dbReference type="NCBI Taxonomy" id="94023"/>
    <lineage>
        <taxon>Eukaryota</taxon>
        <taxon>Fungi</taxon>
        <taxon>Fungi incertae sedis</taxon>
        <taxon>Mucoromycota</taxon>
        <taxon>Glomeromycotina</taxon>
        <taxon>Glomeromycetes</taxon>
        <taxon>Diversisporales</taxon>
        <taxon>Acaulosporaceae</taxon>
        <taxon>Acaulospora</taxon>
    </lineage>
</organism>
<evidence type="ECO:0000259" key="10">
    <source>
        <dbReference type="Pfam" id="PF18400"/>
    </source>
</evidence>
<keyword evidence="7" id="KW-0256">Endoplasmic reticulum</keyword>
<sequence length="1612" mass="184045">MKSKNILRVDTIVLVLCLFNLIFTSSYAGTPVQTWLKTSWDAPPLILEILESVTAENSSAYFPLVNEFLKGGLFSSKLTVQEVYNSAFDIIEKNQFLSTPTTKSLVEFALSLHTTAPAIHAYYHYYNATVMPSRSDSNQTFNSDCEVWIDWYDHQACSVEEFQNLVGFTDFEKFKLDVVSDTPSPKLLPFDHVLKSQAKTPKPIVILYADLLSPKFPKFHDFVSTLVEKVEANYVLRYVPPKGNRDSLYLSGYGVELALKNMDYIVVDDRKVEEIDDENKEIDPKDSKDEPLNKSGDHLFDQYISEIKPLKSGEIKSLGVKAAQFILGSHDPLKAFAQLSQDFPKYSHAISQLPLNSSLEQEIEKNRYINRIDANSFWLNGLIINPTSADPFSLLKLLRRERQTVLSLKSLGMNSRQAIDLLSSPVISQAQSPQDFSRGVFDVRDTSPNKNVVAWLNDLERDERYAMWPDRIYELLRPVYPGQMRYLRKNLFSTLFVIDLSAIESLRVISELYVFISRNVPLRFGLVPLFSKDHQNSILMARIFYYVVDQYSPSMALELLNFFHSKFRKSPTADFIQASKEEYDKFVQGKNPQNKELISSFAEIIDGNNSLVEEQINGAMEFIHRFRIDASGNGILFMNGKLFDMTENYQRDMVQTVNEHTVFLQQKVYAGEIDDQVNVYEYFMTLPNLPSRRNPYVFVSEVQPLKTIDLVNGFPIKDLKYISKANNNDEKIPVTLLLITNFDCEHGAKQALNALKFLDSTKDVRLSLMHHPGSGFADKPEAPSMSSMIHYIFYEETVTPSPKDLQAIFGEYLDAISDSQIKGGYVEGEQIPIDADGKINSARSAGWQVVDRLKAEKYWQSLSSSFKETLRFNDDDTVLILNGRIIGPFPLDDGFQVDDFELLVDYELSERVSPVTKAIDELQLNIELKGSHYSDFIAKASSIISASSTSDVPVGLFNNQEHRRNVMFKELQGDISRIEIGNPEDAIYNFAAVIDPISEIAQKWSTILITLSQIDGVFLEVYMSPSVHMEEISLKRFYRYVLSPKLTFNSTTGTPIPPSAYFNGLPEEPLLTLGMDVISPWLVTPKSSIYDLDNIQLSKVDARSRAKGVEATFELKHILIEGHARDITLNAPPSGLQLILGTNSYPSMVDTIVMANLGYFQLKANPGVWTLRLRGGRSIELFDIQSVGSEGWLSRSVEEIGNEIVLDNFEGLLLYPRMMRKPGKENEKIYENDDSGSDDGIWDYLKNKFSITKEESKKKKADINIFSVASGHLYERFLSIMIISVLRHTKSSVKFWFIENFLSPSFKDFIPHMAKEYNFEYELVTYKWPHWLRAQTEKQRTIWGYKILFLDVLFPLDLDKVIFVDADQIVRADLKELVDMDLQGAPYGYTPFCDNRPEMDGFRFWKSGYWQEHLNGKPYHISALYVIDLQRFRQMAAGDYLRGQYQALSADPNSLSNLDQDLPNNMQHMIPIFSLPQEWLWCETWCSDESLARAKTIDLCNNPLTKEPKLDRAKRQIPEWESYDKEVADLSTRIVQQKVLSSSHIVIQNDQETSDVERNEETFIESVAEDNTKSIEVITESTGKEKEEDKSSESEQVTSSTHKDAPSVKDEL</sequence>
<comment type="subcellular location">
    <subcellularLocation>
        <location evidence="2">Endoplasmic reticulum lumen</location>
    </subcellularLocation>
</comment>
<dbReference type="OrthoDB" id="27683at2759"/>
<dbReference type="SUPFAM" id="SSF53448">
    <property type="entry name" value="Nucleotide-diphospho-sugar transferases"/>
    <property type="match status" value="1"/>
</dbReference>
<dbReference type="CDD" id="cd06432">
    <property type="entry name" value="GT8_HUGT1_C_like"/>
    <property type="match status" value="1"/>
</dbReference>
<dbReference type="Pfam" id="PF18400">
    <property type="entry name" value="Thioredoxin_12"/>
    <property type="match status" value="1"/>
</dbReference>
<keyword evidence="16" id="KW-1185">Reference proteome</keyword>
<dbReference type="InterPro" id="IPR040694">
    <property type="entry name" value="UGGT_TRXL_2"/>
</dbReference>
<dbReference type="EMBL" id="CAJVPV010000006">
    <property type="protein sequence ID" value="CAG8437569.1"/>
    <property type="molecule type" value="Genomic_DNA"/>
</dbReference>
<dbReference type="Pfam" id="PF18401">
    <property type="entry name" value="Thioredoxin_13"/>
    <property type="match status" value="1"/>
</dbReference>
<feature type="domain" description="UGGT thioredoxin-like" evidence="10">
    <location>
        <begin position="42"/>
        <end position="245"/>
    </location>
</feature>
<evidence type="ECO:0000256" key="8">
    <source>
        <dbReference type="ARBA" id="ARBA00023180"/>
    </source>
</evidence>
<dbReference type="Pfam" id="PF18404">
    <property type="entry name" value="Glyco_transf_24"/>
    <property type="match status" value="1"/>
</dbReference>
<feature type="compositionally biased region" description="Basic and acidic residues" evidence="9">
    <location>
        <begin position="1582"/>
        <end position="1593"/>
    </location>
</feature>
<evidence type="ECO:0000256" key="6">
    <source>
        <dbReference type="ARBA" id="ARBA00022729"/>
    </source>
</evidence>
<dbReference type="GO" id="GO:0005788">
    <property type="term" value="C:endoplasmic reticulum lumen"/>
    <property type="evidence" value="ECO:0007669"/>
    <property type="project" value="UniProtKB-SubCell"/>
</dbReference>
<dbReference type="GO" id="GO:0018279">
    <property type="term" value="P:protein N-linked glycosylation via asparagine"/>
    <property type="evidence" value="ECO:0007669"/>
    <property type="project" value="TreeGrafter"/>
</dbReference>
<dbReference type="InterPro" id="IPR040497">
    <property type="entry name" value="Glyco_transf_24"/>
</dbReference>
<dbReference type="GO" id="GO:0003980">
    <property type="term" value="F:UDP-glucose:glycoprotein glucosyltransferase activity"/>
    <property type="evidence" value="ECO:0007669"/>
    <property type="project" value="InterPro"/>
</dbReference>
<comment type="similarity">
    <text evidence="4">Belongs to the glycosyltransferase 8 family.</text>
</comment>
<evidence type="ECO:0000313" key="16">
    <source>
        <dbReference type="Proteomes" id="UP000789342"/>
    </source>
</evidence>
<evidence type="ECO:0000259" key="13">
    <source>
        <dbReference type="Pfam" id="PF18403"/>
    </source>
</evidence>
<feature type="domain" description="UGGT thioredoxin-like" evidence="11">
    <location>
        <begin position="305"/>
        <end position="432"/>
    </location>
</feature>
<evidence type="ECO:0000256" key="4">
    <source>
        <dbReference type="ARBA" id="ARBA00006351"/>
    </source>
</evidence>
<feature type="domain" description="UGGT thioredoxin-like" evidence="12">
    <location>
        <begin position="441"/>
        <end position="697"/>
    </location>
</feature>
<gene>
    <name evidence="15" type="ORF">AMORRO_LOCUS24</name>
</gene>
<keyword evidence="6" id="KW-0732">Signal</keyword>
<dbReference type="InterPro" id="IPR009448">
    <property type="entry name" value="UDP-g_GGtrans"/>
</dbReference>
<dbReference type="Pfam" id="PF06427">
    <property type="entry name" value="UDP-g_GGTase"/>
    <property type="match status" value="1"/>
</dbReference>
<dbReference type="PANTHER" id="PTHR11226:SF0">
    <property type="entry name" value="UDP-GLUCOSE:GLYCOPROTEIN GLUCOSYLTRANSFERASE"/>
    <property type="match status" value="1"/>
</dbReference>
<dbReference type="GO" id="GO:0036503">
    <property type="term" value="P:ERAD pathway"/>
    <property type="evidence" value="ECO:0007669"/>
    <property type="project" value="TreeGrafter"/>
</dbReference>
<proteinExistence type="inferred from homology"/>
<evidence type="ECO:0000259" key="14">
    <source>
        <dbReference type="Pfam" id="PF18404"/>
    </source>
</evidence>
<dbReference type="Pfam" id="PF18402">
    <property type="entry name" value="Thioredoxin_14"/>
    <property type="match status" value="1"/>
</dbReference>
<evidence type="ECO:0000313" key="15">
    <source>
        <dbReference type="EMBL" id="CAG8437569.1"/>
    </source>
</evidence>
<evidence type="ECO:0000259" key="12">
    <source>
        <dbReference type="Pfam" id="PF18402"/>
    </source>
</evidence>